<dbReference type="InterPro" id="IPR045851">
    <property type="entry name" value="AMP-bd_C_sf"/>
</dbReference>
<comment type="similarity">
    <text evidence="1">Belongs to the ATP-dependent AMP-binding enzyme family.</text>
</comment>
<dbReference type="GO" id="GO:0016405">
    <property type="term" value="F:CoA-ligase activity"/>
    <property type="evidence" value="ECO:0007669"/>
    <property type="project" value="TreeGrafter"/>
</dbReference>
<organism evidence="5 6">
    <name type="scientific">Allomyces macrogynus (strain ATCC 38327)</name>
    <name type="common">Allomyces javanicus var. macrogynus</name>
    <dbReference type="NCBI Taxonomy" id="578462"/>
    <lineage>
        <taxon>Eukaryota</taxon>
        <taxon>Fungi</taxon>
        <taxon>Fungi incertae sedis</taxon>
        <taxon>Blastocladiomycota</taxon>
        <taxon>Blastocladiomycetes</taxon>
        <taxon>Blastocladiales</taxon>
        <taxon>Blastocladiaceae</taxon>
        <taxon>Allomyces</taxon>
    </lineage>
</organism>
<dbReference type="OMA" id="IGRFKEM"/>
<gene>
    <name evidence="5" type="ORF">AMAG_07252</name>
</gene>
<dbReference type="EMBL" id="GG745339">
    <property type="protein sequence ID" value="KNE61992.1"/>
    <property type="molecule type" value="Genomic_DNA"/>
</dbReference>
<dbReference type="OrthoDB" id="10253115at2759"/>
<evidence type="ECO:0000259" key="4">
    <source>
        <dbReference type="Pfam" id="PF13193"/>
    </source>
</evidence>
<dbReference type="InterPro" id="IPR042099">
    <property type="entry name" value="ANL_N_sf"/>
</dbReference>
<dbReference type="STRING" id="578462.A0A0L0SHS3"/>
<evidence type="ECO:0000256" key="2">
    <source>
        <dbReference type="ARBA" id="ARBA00022598"/>
    </source>
</evidence>
<evidence type="ECO:0008006" key="7">
    <source>
        <dbReference type="Google" id="ProtNLM"/>
    </source>
</evidence>
<keyword evidence="2" id="KW-0436">Ligase</keyword>
<dbReference type="eggNOG" id="KOG1176">
    <property type="taxonomic scope" value="Eukaryota"/>
</dbReference>
<dbReference type="VEuPathDB" id="FungiDB:AMAG_07252"/>
<dbReference type="Pfam" id="PF00501">
    <property type="entry name" value="AMP-binding"/>
    <property type="match status" value="1"/>
</dbReference>
<reference evidence="5 6" key="1">
    <citation type="submission" date="2009-11" db="EMBL/GenBank/DDBJ databases">
        <title>Annotation of Allomyces macrogynus ATCC 38327.</title>
        <authorList>
            <consortium name="The Broad Institute Genome Sequencing Platform"/>
            <person name="Russ C."/>
            <person name="Cuomo C."/>
            <person name="Burger G."/>
            <person name="Gray M.W."/>
            <person name="Holland P.W.H."/>
            <person name="King N."/>
            <person name="Lang F.B.F."/>
            <person name="Roger A.J."/>
            <person name="Ruiz-Trillo I."/>
            <person name="Young S.K."/>
            <person name="Zeng Q."/>
            <person name="Gargeya S."/>
            <person name="Fitzgerald M."/>
            <person name="Haas B."/>
            <person name="Abouelleil A."/>
            <person name="Alvarado L."/>
            <person name="Arachchi H.M."/>
            <person name="Berlin A."/>
            <person name="Chapman S.B."/>
            <person name="Gearin G."/>
            <person name="Goldberg J."/>
            <person name="Griggs A."/>
            <person name="Gujja S."/>
            <person name="Hansen M."/>
            <person name="Heiman D."/>
            <person name="Howarth C."/>
            <person name="Larimer J."/>
            <person name="Lui A."/>
            <person name="MacDonald P.J.P."/>
            <person name="McCowen C."/>
            <person name="Montmayeur A."/>
            <person name="Murphy C."/>
            <person name="Neiman D."/>
            <person name="Pearson M."/>
            <person name="Priest M."/>
            <person name="Roberts A."/>
            <person name="Saif S."/>
            <person name="Shea T."/>
            <person name="Sisk P."/>
            <person name="Stolte C."/>
            <person name="Sykes S."/>
            <person name="Wortman J."/>
            <person name="Nusbaum C."/>
            <person name="Birren B."/>
        </authorList>
    </citation>
    <scope>NUCLEOTIDE SEQUENCE [LARGE SCALE GENOMIC DNA]</scope>
    <source>
        <strain evidence="5 6">ATCC 38327</strain>
    </source>
</reference>
<dbReference type="AlphaFoldDB" id="A0A0L0SHS3"/>
<dbReference type="Gene3D" id="3.30.300.30">
    <property type="match status" value="1"/>
</dbReference>
<keyword evidence="6" id="KW-1185">Reference proteome</keyword>
<protein>
    <recommendedName>
        <fullName evidence="7">AMP-dependent synthetase/ligase domain-containing protein</fullName>
    </recommendedName>
</protein>
<evidence type="ECO:0000313" key="5">
    <source>
        <dbReference type="EMBL" id="KNE61992.1"/>
    </source>
</evidence>
<evidence type="ECO:0000259" key="3">
    <source>
        <dbReference type="Pfam" id="PF00501"/>
    </source>
</evidence>
<dbReference type="InterPro" id="IPR000873">
    <property type="entry name" value="AMP-dep_synth/lig_dom"/>
</dbReference>
<dbReference type="SUPFAM" id="SSF56801">
    <property type="entry name" value="Acetyl-CoA synthetase-like"/>
    <property type="match status" value="1"/>
</dbReference>
<evidence type="ECO:0000313" key="6">
    <source>
        <dbReference type="Proteomes" id="UP000054350"/>
    </source>
</evidence>
<dbReference type="PANTHER" id="PTHR24096:SF149">
    <property type="entry name" value="AMP-BINDING DOMAIN-CONTAINING PROTEIN-RELATED"/>
    <property type="match status" value="1"/>
</dbReference>
<name>A0A0L0SHS3_ALLM3</name>
<dbReference type="GO" id="GO:0019748">
    <property type="term" value="P:secondary metabolic process"/>
    <property type="evidence" value="ECO:0007669"/>
    <property type="project" value="TreeGrafter"/>
</dbReference>
<feature type="domain" description="AMP-binding enzyme C-terminal" evidence="4">
    <location>
        <begin position="497"/>
        <end position="581"/>
    </location>
</feature>
<reference evidence="6" key="2">
    <citation type="submission" date="2009-11" db="EMBL/GenBank/DDBJ databases">
        <title>The Genome Sequence of Allomyces macrogynus strain ATCC 38327.</title>
        <authorList>
            <consortium name="The Broad Institute Genome Sequencing Platform"/>
            <person name="Russ C."/>
            <person name="Cuomo C."/>
            <person name="Shea T."/>
            <person name="Young S.K."/>
            <person name="Zeng Q."/>
            <person name="Koehrsen M."/>
            <person name="Haas B."/>
            <person name="Borodovsky M."/>
            <person name="Guigo R."/>
            <person name="Alvarado L."/>
            <person name="Berlin A."/>
            <person name="Borenstein D."/>
            <person name="Chen Z."/>
            <person name="Engels R."/>
            <person name="Freedman E."/>
            <person name="Gellesch M."/>
            <person name="Goldberg J."/>
            <person name="Griggs A."/>
            <person name="Gujja S."/>
            <person name="Heiman D."/>
            <person name="Hepburn T."/>
            <person name="Howarth C."/>
            <person name="Jen D."/>
            <person name="Larson L."/>
            <person name="Lewis B."/>
            <person name="Mehta T."/>
            <person name="Park D."/>
            <person name="Pearson M."/>
            <person name="Roberts A."/>
            <person name="Saif S."/>
            <person name="Shenoy N."/>
            <person name="Sisk P."/>
            <person name="Stolte C."/>
            <person name="Sykes S."/>
            <person name="Walk T."/>
            <person name="White J."/>
            <person name="Yandava C."/>
            <person name="Burger G."/>
            <person name="Gray M.W."/>
            <person name="Holland P.W.H."/>
            <person name="King N."/>
            <person name="Lang F.B.F."/>
            <person name="Roger A.J."/>
            <person name="Ruiz-Trillo I."/>
            <person name="Lander E."/>
            <person name="Nusbaum C."/>
        </authorList>
    </citation>
    <scope>NUCLEOTIDE SEQUENCE [LARGE SCALE GENOMIC DNA]</scope>
    <source>
        <strain evidence="6">ATCC 38327</strain>
    </source>
</reference>
<dbReference type="InterPro" id="IPR025110">
    <property type="entry name" value="AMP-bd_C"/>
</dbReference>
<dbReference type="Pfam" id="PF13193">
    <property type="entry name" value="AMP-binding_C"/>
    <property type="match status" value="1"/>
</dbReference>
<dbReference type="Proteomes" id="UP000054350">
    <property type="component" value="Unassembled WGS sequence"/>
</dbReference>
<evidence type="ECO:0000256" key="1">
    <source>
        <dbReference type="ARBA" id="ARBA00006432"/>
    </source>
</evidence>
<feature type="domain" description="AMP-dependent synthetase/ligase" evidence="3">
    <location>
        <begin position="54"/>
        <end position="443"/>
    </location>
</feature>
<sequence length="643" mass="69694">MPTSIETMAASTEAKLDSFVIRSPVVVDAAKLLAASPASLTVGKVIFSKLREHDPNRVFVAHAMDPEHRRQTYGELLSGAVGLAHGLITNLGLRRGDRLAIVAPNHEHYHMVFFACLFSGIIAVPLVPQMTVQEGTRLIREVEPHAVVVHSSLHRVVHEALKIVEQSLPVVIYDSLTDGLDLDNNTVLLRDLIVPGQKMPPSTFSEVHQADVAFMLFTSGTTGTNKAVEITHQMMIVNLAQAQAFAASLTSGAQSDGLASMKLLSDNAQGTPMACSGFFHLSGTLMGMATAVQGGTMYFMEEFDAGKWLDAIARVKIGQLSMTPHNLVQIIKHPHANSTEMSSLKLIFSIAAPLSALTQVRIMEGLKAPVVQSYASTETLNLTSPRLRLDKVAPPGAIGWLIPGMEAMLIDPETHEPIQVVKDGVTGPGEIIYRGPNLFSHYFHRPQETKEAFIEIGGKSWYRMGDLCTVDQDGCLTVVDRSKEMIKTGGNTVIPTELESLILRLPTVTDVVVVPVPGGDEQVVPCAAVVPQNPAVLDDTAAQTKLAKDITDLVAQELAAYKYLTGGVVFLDAVPRTVTGKILRRAARTKVIELLNAHDDSLESVTKAVESSRKARNSCSTSHGPWSVFLSIVAPWRRWRSRV</sequence>
<proteinExistence type="inferred from homology"/>
<dbReference type="PANTHER" id="PTHR24096">
    <property type="entry name" value="LONG-CHAIN-FATTY-ACID--COA LIGASE"/>
    <property type="match status" value="1"/>
</dbReference>
<accession>A0A0L0SHS3</accession>
<dbReference type="Gene3D" id="3.40.50.12780">
    <property type="entry name" value="N-terminal domain of ligase-like"/>
    <property type="match status" value="1"/>
</dbReference>